<dbReference type="PROSITE" id="PS50096">
    <property type="entry name" value="IQ"/>
    <property type="match status" value="2"/>
</dbReference>
<evidence type="ECO:0000256" key="1">
    <source>
        <dbReference type="SAM" id="MobiDB-lite"/>
    </source>
</evidence>
<dbReference type="AlphaFoldDB" id="A0A7S4JIE1"/>
<proteinExistence type="predicted"/>
<protein>
    <submittedName>
        <fullName evidence="2">Uncharacterized protein</fullName>
    </submittedName>
</protein>
<sequence length="488" mass="55547">MASCIGAVNKSDGETIEVAAAASFSVDLSSSAQKRAEVTIRACSNLARTAAQRGNFQNARSFCCFASSILDELMDESRRDLRSPDRHEQSGPYVEGIVCSPSLHDGTLEASRVTNTSSEEFSECKERKVDDSRLSLAETRQVEPAKLIEDPGNLNDGARKDRNERARRDGRNFKGARDQRVMLQVRMWVKEDEASSPRKQHAAAAASDESRCEDEEANAMSYRAIHQTASKICEDLNFESLLLKTKQEASSRIQRAVRVYCSRKICSRRKSAAILGSHVKTWLLMSDWTVRRGAAHCLLAGVKRFFRERSFRAIQLERESSVIVIRERIIARVMQDRYQRLQCRQQLAIQKLRGRLRCNKCRRIYQEILAYRRRAGEILQAAALRLSAQRDFPYLKMDMRSGESFSSKINNILTGLSACEDKLYSMRWRAGEGATSVKEGCVIIQRVWRGHRTRMKIRRCFQTLAAIRVQRVYRGHAARARLRKALGL</sequence>
<dbReference type="SMART" id="SM00015">
    <property type="entry name" value="IQ"/>
    <property type="match status" value="3"/>
</dbReference>
<organism evidence="2">
    <name type="scientific">Guillardia theta</name>
    <name type="common">Cryptophyte</name>
    <name type="synonym">Cryptomonas phi</name>
    <dbReference type="NCBI Taxonomy" id="55529"/>
    <lineage>
        <taxon>Eukaryota</taxon>
        <taxon>Cryptophyceae</taxon>
        <taxon>Pyrenomonadales</taxon>
        <taxon>Geminigeraceae</taxon>
        <taxon>Guillardia</taxon>
    </lineage>
</organism>
<gene>
    <name evidence="2" type="ORF">GTHE00462_LOCUS5904</name>
</gene>
<reference evidence="2" key="1">
    <citation type="submission" date="2021-01" db="EMBL/GenBank/DDBJ databases">
        <authorList>
            <person name="Corre E."/>
            <person name="Pelletier E."/>
            <person name="Niang G."/>
            <person name="Scheremetjew M."/>
            <person name="Finn R."/>
            <person name="Kale V."/>
            <person name="Holt S."/>
            <person name="Cochrane G."/>
            <person name="Meng A."/>
            <person name="Brown T."/>
            <person name="Cohen L."/>
        </authorList>
    </citation>
    <scope>NUCLEOTIDE SEQUENCE</scope>
    <source>
        <strain evidence="2">CCMP 2712</strain>
    </source>
</reference>
<dbReference type="Gene3D" id="1.20.5.190">
    <property type="match status" value="1"/>
</dbReference>
<evidence type="ECO:0000313" key="2">
    <source>
        <dbReference type="EMBL" id="CAE2264495.1"/>
    </source>
</evidence>
<accession>A0A7S4JIE1</accession>
<name>A0A7S4JIE1_GUITH</name>
<dbReference type="InterPro" id="IPR000048">
    <property type="entry name" value="IQ_motif_EF-hand-BS"/>
</dbReference>
<dbReference type="EMBL" id="HBKN01007405">
    <property type="protein sequence ID" value="CAE2264495.1"/>
    <property type="molecule type" value="Transcribed_RNA"/>
</dbReference>
<feature type="compositionally biased region" description="Basic and acidic residues" evidence="1">
    <location>
        <begin position="157"/>
        <end position="169"/>
    </location>
</feature>
<feature type="region of interest" description="Disordered" evidence="1">
    <location>
        <begin position="148"/>
        <end position="169"/>
    </location>
</feature>